<dbReference type="EMBL" id="PFCO01000003">
    <property type="protein sequence ID" value="PIR69739.1"/>
    <property type="molecule type" value="Genomic_DNA"/>
</dbReference>
<dbReference type="InterPro" id="IPR011008">
    <property type="entry name" value="Dimeric_a/b-barrel"/>
</dbReference>
<dbReference type="Proteomes" id="UP000231503">
    <property type="component" value="Unassembled WGS sequence"/>
</dbReference>
<dbReference type="Pfam" id="PF03795">
    <property type="entry name" value="YCII"/>
    <property type="match status" value="1"/>
</dbReference>
<dbReference type="AlphaFoldDB" id="A0A2H0TDV9"/>
<comment type="caution">
    <text evidence="3">The sequence shown here is derived from an EMBL/GenBank/DDBJ whole genome shotgun (WGS) entry which is preliminary data.</text>
</comment>
<gene>
    <name evidence="3" type="ORF">COU47_01490</name>
</gene>
<name>A0A2H0TDV9_9BACT</name>
<sequence>MKKFILLYKGPATDMKDMSEESSKAVMAKWGDWMGKVGSAMVDVGQPMVKQGVSVVDDGSTGTPAELNGYTIIQAEDMNDAQALVDGHPFLSDKTGKFSVDIYELMPVPEM</sequence>
<dbReference type="InterPro" id="IPR005545">
    <property type="entry name" value="YCII"/>
</dbReference>
<proteinExistence type="inferred from homology"/>
<evidence type="ECO:0000256" key="1">
    <source>
        <dbReference type="ARBA" id="ARBA00007689"/>
    </source>
</evidence>
<feature type="domain" description="YCII-related" evidence="2">
    <location>
        <begin position="5"/>
        <end position="96"/>
    </location>
</feature>
<evidence type="ECO:0000313" key="3">
    <source>
        <dbReference type="EMBL" id="PIR69739.1"/>
    </source>
</evidence>
<protein>
    <recommendedName>
        <fullName evidence="2">YCII-related domain-containing protein</fullName>
    </recommendedName>
</protein>
<evidence type="ECO:0000313" key="4">
    <source>
        <dbReference type="Proteomes" id="UP000231503"/>
    </source>
</evidence>
<comment type="similarity">
    <text evidence="1">Belongs to the YciI family.</text>
</comment>
<organism evidence="3 4">
    <name type="scientific">Candidatus Niyogibacteria bacterium CG10_big_fil_rev_8_21_14_0_10_46_36</name>
    <dbReference type="NCBI Taxonomy" id="1974726"/>
    <lineage>
        <taxon>Bacteria</taxon>
        <taxon>Candidatus Niyogiibacteriota</taxon>
    </lineage>
</organism>
<dbReference type="SUPFAM" id="SSF54909">
    <property type="entry name" value="Dimeric alpha+beta barrel"/>
    <property type="match status" value="1"/>
</dbReference>
<accession>A0A2H0TDV9</accession>
<dbReference type="Gene3D" id="3.30.70.1060">
    <property type="entry name" value="Dimeric alpha+beta barrel"/>
    <property type="match status" value="1"/>
</dbReference>
<evidence type="ECO:0000259" key="2">
    <source>
        <dbReference type="Pfam" id="PF03795"/>
    </source>
</evidence>
<reference evidence="4" key="1">
    <citation type="submission" date="2017-09" db="EMBL/GenBank/DDBJ databases">
        <title>Depth-based differentiation of microbial function through sediment-hosted aquifers and enrichment of novel symbionts in the deep terrestrial subsurface.</title>
        <authorList>
            <person name="Probst A.J."/>
            <person name="Ladd B."/>
            <person name="Jarett J.K."/>
            <person name="Geller-Mcgrath D.E."/>
            <person name="Sieber C.M.K."/>
            <person name="Emerson J.B."/>
            <person name="Anantharaman K."/>
            <person name="Thomas B.C."/>
            <person name="Malmstrom R."/>
            <person name="Stieglmeier M."/>
            <person name="Klingl A."/>
            <person name="Woyke T."/>
            <person name="Ryan C.M."/>
            <person name="Banfield J.F."/>
        </authorList>
    </citation>
    <scope>NUCLEOTIDE SEQUENCE [LARGE SCALE GENOMIC DNA]</scope>
</reference>